<dbReference type="OrthoDB" id="9797806at2"/>
<evidence type="ECO:0000313" key="8">
    <source>
        <dbReference type="Proteomes" id="UP000001369"/>
    </source>
</evidence>
<keyword evidence="3 7" id="KW-0808">Transferase</keyword>
<dbReference type="KEGG" id="saf:SULAZ_0714"/>
<comment type="function">
    <text evidence="5">Acetylates the N-terminal alanine of ribosomal protein bS18.</text>
</comment>
<keyword evidence="2 5" id="KW-0963">Cytoplasm</keyword>
<protein>
    <recommendedName>
        <fullName evidence="5">[Ribosomal protein bS18]-alanine N-acetyltransferase</fullName>
        <ecNumber evidence="5">2.3.1.266</ecNumber>
    </recommendedName>
</protein>
<evidence type="ECO:0000256" key="2">
    <source>
        <dbReference type="ARBA" id="ARBA00022490"/>
    </source>
</evidence>
<organism evidence="7 8">
    <name type="scientific">Sulfurihydrogenibium azorense (strain DSM 15241 / OCM 825 / Az-Fu1)</name>
    <dbReference type="NCBI Taxonomy" id="204536"/>
    <lineage>
        <taxon>Bacteria</taxon>
        <taxon>Pseudomonadati</taxon>
        <taxon>Aquificota</taxon>
        <taxon>Aquificia</taxon>
        <taxon>Aquificales</taxon>
        <taxon>Hydrogenothermaceae</taxon>
        <taxon>Sulfurihydrogenibium</taxon>
    </lineage>
</organism>
<dbReference type="NCBIfam" id="TIGR01575">
    <property type="entry name" value="rimI"/>
    <property type="match status" value="1"/>
</dbReference>
<comment type="similarity">
    <text evidence="1 5">Belongs to the acetyltransferase family. RimI subfamily.</text>
</comment>
<feature type="domain" description="N-acetyltransferase" evidence="6">
    <location>
        <begin position="1"/>
        <end position="139"/>
    </location>
</feature>
<evidence type="ECO:0000313" key="7">
    <source>
        <dbReference type="EMBL" id="ACN99812.1"/>
    </source>
</evidence>
<dbReference type="RefSeq" id="WP_012675118.1">
    <property type="nucleotide sequence ID" value="NC_012438.1"/>
</dbReference>
<accession>C1DUB2</accession>
<evidence type="ECO:0000256" key="5">
    <source>
        <dbReference type="RuleBase" id="RU363094"/>
    </source>
</evidence>
<dbReference type="SUPFAM" id="SSF55729">
    <property type="entry name" value="Acyl-CoA N-acyltransferases (Nat)"/>
    <property type="match status" value="1"/>
</dbReference>
<evidence type="ECO:0000259" key="6">
    <source>
        <dbReference type="PROSITE" id="PS51186"/>
    </source>
</evidence>
<dbReference type="eggNOG" id="COG0456">
    <property type="taxonomic scope" value="Bacteria"/>
</dbReference>
<dbReference type="EMBL" id="CP001229">
    <property type="protein sequence ID" value="ACN99812.1"/>
    <property type="molecule type" value="Genomic_DNA"/>
</dbReference>
<dbReference type="AlphaFoldDB" id="C1DUB2"/>
<dbReference type="InterPro" id="IPR006464">
    <property type="entry name" value="AcTrfase_RimI/Ard1"/>
</dbReference>
<dbReference type="CDD" id="cd04301">
    <property type="entry name" value="NAT_SF"/>
    <property type="match status" value="1"/>
</dbReference>
<keyword evidence="8" id="KW-1185">Reference proteome</keyword>
<dbReference type="STRING" id="204536.SULAZ_0714"/>
<dbReference type="InterPro" id="IPR016181">
    <property type="entry name" value="Acyl_CoA_acyltransferase"/>
</dbReference>
<dbReference type="PANTHER" id="PTHR43420:SF44">
    <property type="entry name" value="ACETYLTRANSFERASE YPEA"/>
    <property type="match status" value="1"/>
</dbReference>
<gene>
    <name evidence="7" type="primary">rimI</name>
    <name evidence="7" type="ordered locus">SULAZ_0714</name>
</gene>
<dbReference type="Pfam" id="PF00583">
    <property type="entry name" value="Acetyltransf_1"/>
    <property type="match status" value="1"/>
</dbReference>
<dbReference type="Gene3D" id="3.40.630.30">
    <property type="match status" value="1"/>
</dbReference>
<evidence type="ECO:0000256" key="3">
    <source>
        <dbReference type="ARBA" id="ARBA00022679"/>
    </source>
</evidence>
<dbReference type="PROSITE" id="PS51186">
    <property type="entry name" value="GNAT"/>
    <property type="match status" value="1"/>
</dbReference>
<dbReference type="PANTHER" id="PTHR43420">
    <property type="entry name" value="ACETYLTRANSFERASE"/>
    <property type="match status" value="1"/>
</dbReference>
<dbReference type="InterPro" id="IPR000182">
    <property type="entry name" value="GNAT_dom"/>
</dbReference>
<dbReference type="GO" id="GO:0005737">
    <property type="term" value="C:cytoplasm"/>
    <property type="evidence" value="ECO:0007669"/>
    <property type="project" value="UniProtKB-SubCell"/>
</dbReference>
<proteinExistence type="inferred from homology"/>
<comment type="catalytic activity">
    <reaction evidence="5">
        <text>N-terminal L-alanyl-[ribosomal protein bS18] + acetyl-CoA = N-terminal N(alpha)-acetyl-L-alanyl-[ribosomal protein bS18] + CoA + H(+)</text>
        <dbReference type="Rhea" id="RHEA:43756"/>
        <dbReference type="Rhea" id="RHEA-COMP:10676"/>
        <dbReference type="Rhea" id="RHEA-COMP:10677"/>
        <dbReference type="ChEBI" id="CHEBI:15378"/>
        <dbReference type="ChEBI" id="CHEBI:57287"/>
        <dbReference type="ChEBI" id="CHEBI:57288"/>
        <dbReference type="ChEBI" id="CHEBI:64718"/>
        <dbReference type="ChEBI" id="CHEBI:83683"/>
        <dbReference type="EC" id="2.3.1.266"/>
    </reaction>
</comment>
<keyword evidence="4 7" id="KW-0012">Acyltransferase</keyword>
<name>C1DUB2_SULAA</name>
<reference evidence="7 8" key="1">
    <citation type="journal article" date="2009" name="J. Bacteriol.">
        <title>Complete and draft genome sequences of six members of the Aquificales.</title>
        <authorList>
            <person name="Reysenbach A.L."/>
            <person name="Hamamura N."/>
            <person name="Podar M."/>
            <person name="Griffiths E."/>
            <person name="Ferreira S."/>
            <person name="Hochstein R."/>
            <person name="Heidelberg J."/>
            <person name="Johnson J."/>
            <person name="Mead D."/>
            <person name="Pohorille A."/>
            <person name="Sarmiento M."/>
            <person name="Schweighofer K."/>
            <person name="Seshadri R."/>
            <person name="Voytek M.A."/>
        </authorList>
    </citation>
    <scope>NUCLEOTIDE SEQUENCE [LARGE SCALE GENOMIC DNA]</scope>
    <source>
        <strain evidence="8">Az-Fu1 / DSM 15241 / OCM 825</strain>
    </source>
</reference>
<dbReference type="GO" id="GO:0008999">
    <property type="term" value="F:protein-N-terminal-alanine acetyltransferase activity"/>
    <property type="evidence" value="ECO:0007669"/>
    <property type="project" value="UniProtKB-EC"/>
</dbReference>
<sequence length="140" mass="16596">MTFREVRDEEYPFVESILKDIFGEKFILDKKSDLFKTFFLEDNSEIIGIIQFWYLFDEAEITILAIKKEFQGRGYGKILLEKTFEYLNVKGVKSVYLEVAIDNQPAKKLYEKLGFKFLTVREKYYADGKDAIVMKKDLKE</sequence>
<evidence type="ECO:0000256" key="1">
    <source>
        <dbReference type="ARBA" id="ARBA00005395"/>
    </source>
</evidence>
<dbReference type="EC" id="2.3.1.266" evidence="5"/>
<dbReference type="InterPro" id="IPR050680">
    <property type="entry name" value="YpeA/RimI_acetyltransf"/>
</dbReference>
<comment type="subcellular location">
    <subcellularLocation>
        <location evidence="5">Cytoplasm</location>
    </subcellularLocation>
</comment>
<evidence type="ECO:0000256" key="4">
    <source>
        <dbReference type="ARBA" id="ARBA00023315"/>
    </source>
</evidence>
<dbReference type="Proteomes" id="UP000001369">
    <property type="component" value="Chromosome"/>
</dbReference>
<dbReference type="HOGENOM" id="CLU_013985_23_2_0"/>